<organism evidence="10 11">
    <name type="scientific">Coleophoma crateriformis</name>
    <dbReference type="NCBI Taxonomy" id="565419"/>
    <lineage>
        <taxon>Eukaryota</taxon>
        <taxon>Fungi</taxon>
        <taxon>Dikarya</taxon>
        <taxon>Ascomycota</taxon>
        <taxon>Pezizomycotina</taxon>
        <taxon>Leotiomycetes</taxon>
        <taxon>Helotiales</taxon>
        <taxon>Dermateaceae</taxon>
        <taxon>Coleophoma</taxon>
    </lineage>
</organism>
<dbReference type="GO" id="GO:0008380">
    <property type="term" value="P:RNA splicing"/>
    <property type="evidence" value="ECO:0007669"/>
    <property type="project" value="UniProtKB-KW"/>
</dbReference>
<comment type="subunit">
    <text evidence="4">Part of a tri-snRNP complex.</text>
</comment>
<evidence type="ECO:0000256" key="5">
    <source>
        <dbReference type="ARBA" id="ARBA00022664"/>
    </source>
</evidence>
<evidence type="ECO:0000256" key="6">
    <source>
        <dbReference type="ARBA" id="ARBA00023187"/>
    </source>
</evidence>
<dbReference type="GO" id="GO:0006397">
    <property type="term" value="P:mRNA processing"/>
    <property type="evidence" value="ECO:0007669"/>
    <property type="project" value="UniProtKB-KW"/>
</dbReference>
<accession>A0A3D8R8P6</accession>
<feature type="compositionally biased region" description="Basic and acidic residues" evidence="8">
    <location>
        <begin position="171"/>
        <end position="195"/>
    </location>
</feature>
<keyword evidence="6" id="KW-0508">mRNA splicing</keyword>
<dbReference type="AlphaFoldDB" id="A0A3D8R8P6"/>
<sequence>MADSTRRSRRPDSKQMWDESERRAPGRERGEREEPRDRRDDRRDDRDRNRRYRSRSPRGFRDSRGGRDRDRGSRRDDPRDFRDGRDRRDDRGDDRRAGDRGRYDRGDYPAYSSRSVDETTLVIRTGPRANFSTENGRDRDSRDKPRDHERDRSREDRRRERTSRSRSPRGGVDHEREGGAKRSTLDIQKDEELTKSRTATPPVSFKVGGNAKDEGPLKPGQDHDRMEMDEPIKSASSKRKQIVDPPSEDEDDIVVEDDGLAAMQAMMGFGGFGTTHQKKVAGNDISAVRKEKKTEYRQYMNRVGGFNRPLDEI</sequence>
<evidence type="ECO:0000313" key="10">
    <source>
        <dbReference type="EMBL" id="RDW70427.1"/>
    </source>
</evidence>
<feature type="compositionally biased region" description="Basic and acidic residues" evidence="8">
    <location>
        <begin position="1"/>
        <end position="48"/>
    </location>
</feature>
<feature type="compositionally biased region" description="Basic and acidic residues" evidence="8">
    <location>
        <begin position="211"/>
        <end position="232"/>
    </location>
</feature>
<comment type="function">
    <text evidence="1">May play a role in mRNA splicing.</text>
</comment>
<evidence type="ECO:0000256" key="8">
    <source>
        <dbReference type="SAM" id="MobiDB-lite"/>
    </source>
</evidence>
<evidence type="ECO:0000256" key="2">
    <source>
        <dbReference type="ARBA" id="ARBA00004123"/>
    </source>
</evidence>
<reference evidence="10 11" key="1">
    <citation type="journal article" date="2018" name="IMA Fungus">
        <title>IMA Genome-F 9: Draft genome sequence of Annulohypoxylon stygium, Aspergillus mulundensis, Berkeleyomyces basicola (syn. Thielaviopsis basicola), Ceratocystis smalleyi, two Cercospora beticola strains, Coleophoma cylindrospora, Fusarium fracticaudum, Phialophora cf. hyalina, and Morchella septimelata.</title>
        <authorList>
            <person name="Wingfield B.D."/>
            <person name="Bills G.F."/>
            <person name="Dong Y."/>
            <person name="Huang W."/>
            <person name="Nel W.J."/>
            <person name="Swalarsk-Parry B.S."/>
            <person name="Vaghefi N."/>
            <person name="Wilken P.M."/>
            <person name="An Z."/>
            <person name="de Beer Z.W."/>
            <person name="De Vos L."/>
            <person name="Chen L."/>
            <person name="Duong T.A."/>
            <person name="Gao Y."/>
            <person name="Hammerbacher A."/>
            <person name="Kikkert J.R."/>
            <person name="Li Y."/>
            <person name="Li H."/>
            <person name="Li K."/>
            <person name="Li Q."/>
            <person name="Liu X."/>
            <person name="Ma X."/>
            <person name="Naidoo K."/>
            <person name="Pethybridge S.J."/>
            <person name="Sun J."/>
            <person name="Steenkamp E.T."/>
            <person name="van der Nest M.A."/>
            <person name="van Wyk S."/>
            <person name="Wingfield M.J."/>
            <person name="Xiong C."/>
            <person name="Yue Q."/>
            <person name="Zhang X."/>
        </authorList>
    </citation>
    <scope>NUCLEOTIDE SEQUENCE [LARGE SCALE GENOMIC DNA]</scope>
    <source>
        <strain evidence="10 11">BP5796</strain>
    </source>
</reference>
<dbReference type="InterPro" id="IPR013957">
    <property type="entry name" value="SNRNP27"/>
</dbReference>
<keyword evidence="7" id="KW-0539">Nucleus</keyword>
<dbReference type="PANTHER" id="PTHR31077:SF1">
    <property type="entry name" value="U4_U6.U5 SMALL NUCLEAR RIBONUCLEOPROTEIN 27 KDA PROTEIN"/>
    <property type="match status" value="1"/>
</dbReference>
<protein>
    <recommendedName>
        <fullName evidence="9">U4/U6.U5 small nuclear ribonucleoprotein 27kDa protein domain-containing protein</fullName>
    </recommendedName>
</protein>
<proteinExistence type="inferred from homology"/>
<feature type="domain" description="U4/U6.U5 small nuclear ribonucleoprotein 27kDa protein" evidence="9">
    <location>
        <begin position="261"/>
        <end position="312"/>
    </location>
</feature>
<comment type="subcellular location">
    <subcellularLocation>
        <location evidence="2">Nucleus</location>
    </subcellularLocation>
</comment>
<name>A0A3D8R8P6_9HELO</name>
<dbReference type="Proteomes" id="UP000256328">
    <property type="component" value="Unassembled WGS sequence"/>
</dbReference>
<feature type="compositionally biased region" description="Basic and acidic residues" evidence="8">
    <location>
        <begin position="135"/>
        <end position="163"/>
    </location>
</feature>
<dbReference type="EMBL" id="PDLN01000012">
    <property type="protein sequence ID" value="RDW70427.1"/>
    <property type="molecule type" value="Genomic_DNA"/>
</dbReference>
<keyword evidence="5" id="KW-0507">mRNA processing</keyword>
<evidence type="ECO:0000259" key="9">
    <source>
        <dbReference type="Pfam" id="PF08648"/>
    </source>
</evidence>
<dbReference type="OrthoDB" id="21368at2759"/>
<comment type="similarity">
    <text evidence="3">Belongs to the SNUT3 family.</text>
</comment>
<evidence type="ECO:0000256" key="4">
    <source>
        <dbReference type="ARBA" id="ARBA00011825"/>
    </source>
</evidence>
<evidence type="ECO:0000256" key="1">
    <source>
        <dbReference type="ARBA" id="ARBA00003632"/>
    </source>
</evidence>
<evidence type="ECO:0000313" key="11">
    <source>
        <dbReference type="Proteomes" id="UP000256328"/>
    </source>
</evidence>
<evidence type="ECO:0000256" key="3">
    <source>
        <dbReference type="ARBA" id="ARBA00008218"/>
    </source>
</evidence>
<feature type="region of interest" description="Disordered" evidence="8">
    <location>
        <begin position="1"/>
        <end position="251"/>
    </location>
</feature>
<evidence type="ECO:0000256" key="7">
    <source>
        <dbReference type="ARBA" id="ARBA00023242"/>
    </source>
</evidence>
<dbReference type="PANTHER" id="PTHR31077">
    <property type="entry name" value="U4/U6.U5 SMALL NUCLEAR RIBONUCLEOPROTEIN 27 KDA PROTEIN"/>
    <property type="match status" value="1"/>
</dbReference>
<dbReference type="Pfam" id="PF08648">
    <property type="entry name" value="SNRNP27"/>
    <property type="match status" value="1"/>
</dbReference>
<keyword evidence="11" id="KW-1185">Reference proteome</keyword>
<gene>
    <name evidence="10" type="ORF">BP5796_08824</name>
</gene>
<dbReference type="GO" id="GO:0071011">
    <property type="term" value="C:precatalytic spliceosome"/>
    <property type="evidence" value="ECO:0007669"/>
    <property type="project" value="TreeGrafter"/>
</dbReference>
<comment type="caution">
    <text evidence="10">The sequence shown here is derived from an EMBL/GenBank/DDBJ whole genome shotgun (WGS) entry which is preliminary data.</text>
</comment>
<feature type="compositionally biased region" description="Basic and acidic residues" evidence="8">
    <location>
        <begin position="59"/>
        <end position="107"/>
    </location>
</feature>
<feature type="compositionally biased region" description="Basic residues" evidence="8">
    <location>
        <begin position="49"/>
        <end position="58"/>
    </location>
</feature>